<organism evidence="1 2">
    <name type="scientific">Phocaeicola vulgatus</name>
    <name type="common">Bacteroides vulgatus</name>
    <dbReference type="NCBI Taxonomy" id="821"/>
    <lineage>
        <taxon>Bacteria</taxon>
        <taxon>Pseudomonadati</taxon>
        <taxon>Bacteroidota</taxon>
        <taxon>Bacteroidia</taxon>
        <taxon>Bacteroidales</taxon>
        <taxon>Bacteroidaceae</taxon>
        <taxon>Phocaeicola</taxon>
    </lineage>
</organism>
<accession>A0A395VIU4</accession>
<dbReference type="RefSeq" id="WP_005807080.1">
    <property type="nucleotide sequence ID" value="NZ_QRVR01000037.1"/>
</dbReference>
<reference evidence="1 2" key="1">
    <citation type="submission" date="2018-08" db="EMBL/GenBank/DDBJ databases">
        <title>A genome reference for cultivated species of the human gut microbiota.</title>
        <authorList>
            <person name="Zou Y."/>
            <person name="Xue W."/>
            <person name="Luo G."/>
        </authorList>
    </citation>
    <scope>NUCLEOTIDE SEQUENCE [LARGE SCALE GENOMIC DNA]</scope>
    <source>
        <strain evidence="1 2">TM05-16</strain>
    </source>
</reference>
<evidence type="ECO:0008006" key="3">
    <source>
        <dbReference type="Google" id="ProtNLM"/>
    </source>
</evidence>
<sequence>MGKFDIDRPIAELFSVEPYALRIRNVCNSHDIATIRELCLHSNWDLLHFRHLGERSIAHMEEMLGNFGLRLGMTEEDLDAYMRFETEDDKDVTTIMRFEESEEVKWDQRRYEVARDLYVRYRGLSPYEAMEEAEKLILALQGVPEKNNRSKRRGNIFNR</sequence>
<name>A0A395VIU4_PHOVU</name>
<dbReference type="GO" id="GO:0003677">
    <property type="term" value="F:DNA binding"/>
    <property type="evidence" value="ECO:0007669"/>
    <property type="project" value="InterPro"/>
</dbReference>
<dbReference type="SUPFAM" id="SSF47789">
    <property type="entry name" value="C-terminal domain of RNA polymerase alpha subunit"/>
    <property type="match status" value="1"/>
</dbReference>
<proteinExistence type="predicted"/>
<dbReference type="Gene3D" id="1.10.150.20">
    <property type="entry name" value="5' to 3' exonuclease, C-terminal subdomain"/>
    <property type="match status" value="1"/>
</dbReference>
<dbReference type="Proteomes" id="UP000260640">
    <property type="component" value="Unassembled WGS sequence"/>
</dbReference>
<evidence type="ECO:0000313" key="2">
    <source>
        <dbReference type="Proteomes" id="UP000260640"/>
    </source>
</evidence>
<dbReference type="GO" id="GO:0006351">
    <property type="term" value="P:DNA-templated transcription"/>
    <property type="evidence" value="ECO:0007669"/>
    <property type="project" value="InterPro"/>
</dbReference>
<gene>
    <name evidence="1" type="ORF">DXD46_03515</name>
</gene>
<dbReference type="GO" id="GO:0003899">
    <property type="term" value="F:DNA-directed RNA polymerase activity"/>
    <property type="evidence" value="ECO:0007669"/>
    <property type="project" value="InterPro"/>
</dbReference>
<dbReference type="AlphaFoldDB" id="A0A395VIU4"/>
<protein>
    <recommendedName>
        <fullName evidence="3">RNA polymerase alpha subunit C-terminal domain-containing protein</fullName>
    </recommendedName>
</protein>
<dbReference type="EMBL" id="QSPP01000005">
    <property type="protein sequence ID" value="RGJ91227.1"/>
    <property type="molecule type" value="Genomic_DNA"/>
</dbReference>
<comment type="caution">
    <text evidence="1">The sequence shown here is derived from an EMBL/GenBank/DDBJ whole genome shotgun (WGS) entry which is preliminary data.</text>
</comment>
<evidence type="ECO:0000313" key="1">
    <source>
        <dbReference type="EMBL" id="RGJ91227.1"/>
    </source>
</evidence>